<dbReference type="SUPFAM" id="SSF51182">
    <property type="entry name" value="RmlC-like cupins"/>
    <property type="match status" value="1"/>
</dbReference>
<evidence type="ECO:0000313" key="7">
    <source>
        <dbReference type="EMBL" id="CUS34916.1"/>
    </source>
</evidence>
<dbReference type="InterPro" id="IPR011051">
    <property type="entry name" value="RmlC_Cupin_sf"/>
</dbReference>
<dbReference type="InterPro" id="IPR000888">
    <property type="entry name" value="RmlC-like"/>
</dbReference>
<dbReference type="RefSeq" id="WP_090747093.1">
    <property type="nucleotide sequence ID" value="NZ_CZQA01000008.1"/>
</dbReference>
<dbReference type="OrthoDB" id="9800680at2"/>
<feature type="active site" description="Proton acceptor" evidence="5">
    <location>
        <position position="62"/>
    </location>
</feature>
<keyword evidence="8" id="KW-1185">Reference proteome</keyword>
<comment type="subunit">
    <text evidence="6">Homodimer.</text>
</comment>
<dbReference type="GO" id="GO:0000271">
    <property type="term" value="P:polysaccharide biosynthetic process"/>
    <property type="evidence" value="ECO:0007669"/>
    <property type="project" value="TreeGrafter"/>
</dbReference>
<dbReference type="AlphaFoldDB" id="A0A0S4LFY9"/>
<dbReference type="UniPathway" id="UPA00124"/>
<keyword evidence="6 7" id="KW-0413">Isomerase</keyword>
<dbReference type="NCBIfam" id="TIGR01221">
    <property type="entry name" value="rmlC"/>
    <property type="match status" value="1"/>
</dbReference>
<comment type="catalytic activity">
    <reaction evidence="1 6">
        <text>dTDP-4-dehydro-6-deoxy-alpha-D-glucose = dTDP-4-dehydro-beta-L-rhamnose</text>
        <dbReference type="Rhea" id="RHEA:16969"/>
        <dbReference type="ChEBI" id="CHEBI:57649"/>
        <dbReference type="ChEBI" id="CHEBI:62830"/>
        <dbReference type="EC" id="5.1.3.13"/>
    </reaction>
</comment>
<dbReference type="Gene3D" id="2.60.120.10">
    <property type="entry name" value="Jelly Rolls"/>
    <property type="match status" value="1"/>
</dbReference>
<dbReference type="CDD" id="cd00438">
    <property type="entry name" value="cupin_RmlC"/>
    <property type="match status" value="1"/>
</dbReference>
<comment type="similarity">
    <text evidence="6">Belongs to the dTDP-4-dehydrorhamnose 3,5-epimerase family.</text>
</comment>
<reference evidence="7 8" key="1">
    <citation type="submission" date="2015-10" db="EMBL/GenBank/DDBJ databases">
        <authorList>
            <person name="Gilbert D.G."/>
        </authorList>
    </citation>
    <scope>NUCLEOTIDE SEQUENCE [LARGE SCALE GENOMIC DNA]</scope>
    <source>
        <strain evidence="7">COMA1</strain>
    </source>
</reference>
<evidence type="ECO:0000256" key="3">
    <source>
        <dbReference type="ARBA" id="ARBA00012098"/>
    </source>
</evidence>
<dbReference type="Proteomes" id="UP000199032">
    <property type="component" value="Unassembled WGS sequence"/>
</dbReference>
<comment type="function">
    <text evidence="2 6">Catalyzes the epimerization of the C3' and C5'positions of dTDP-6-deoxy-D-xylo-4-hexulose, forming dTDP-6-deoxy-L-lyxo-4-hexulose.</text>
</comment>
<proteinExistence type="inferred from homology"/>
<dbReference type="Pfam" id="PF00908">
    <property type="entry name" value="dTDP_sugar_isom"/>
    <property type="match status" value="1"/>
</dbReference>
<evidence type="ECO:0000256" key="1">
    <source>
        <dbReference type="ARBA" id="ARBA00001298"/>
    </source>
</evidence>
<dbReference type="PANTHER" id="PTHR21047">
    <property type="entry name" value="DTDP-6-DEOXY-D-GLUCOSE-3,5 EPIMERASE"/>
    <property type="match status" value="1"/>
</dbReference>
<evidence type="ECO:0000256" key="4">
    <source>
        <dbReference type="ARBA" id="ARBA00019595"/>
    </source>
</evidence>
<dbReference type="GO" id="GO:0019305">
    <property type="term" value="P:dTDP-rhamnose biosynthetic process"/>
    <property type="evidence" value="ECO:0007669"/>
    <property type="project" value="UniProtKB-UniRule"/>
</dbReference>
<dbReference type="InterPro" id="IPR014710">
    <property type="entry name" value="RmlC-like_jellyroll"/>
</dbReference>
<comment type="pathway">
    <text evidence="6">Carbohydrate biosynthesis; dTDP-L-rhamnose biosynthesis.</text>
</comment>
<evidence type="ECO:0000256" key="5">
    <source>
        <dbReference type="PIRSR" id="PIRSR600888-1"/>
    </source>
</evidence>
<gene>
    <name evidence="7" type="primary">rmlC</name>
    <name evidence="7" type="ORF">COMA1_20022</name>
</gene>
<dbReference type="STRING" id="1742972.COMA1_20022"/>
<dbReference type="EMBL" id="CZQA01000008">
    <property type="protein sequence ID" value="CUS34916.1"/>
    <property type="molecule type" value="Genomic_DNA"/>
</dbReference>
<feature type="active site" description="Proton donor" evidence="5">
    <location>
        <position position="132"/>
    </location>
</feature>
<organism evidence="7 8">
    <name type="scientific">Candidatus Nitrospira nitrosa</name>
    <dbReference type="NCBI Taxonomy" id="1742972"/>
    <lineage>
        <taxon>Bacteria</taxon>
        <taxon>Pseudomonadati</taxon>
        <taxon>Nitrospirota</taxon>
        <taxon>Nitrospiria</taxon>
        <taxon>Nitrospirales</taxon>
        <taxon>Nitrospiraceae</taxon>
        <taxon>Nitrospira</taxon>
    </lineage>
</organism>
<accession>A0A0S4LFY9</accession>
<dbReference type="GO" id="GO:0005829">
    <property type="term" value="C:cytosol"/>
    <property type="evidence" value="ECO:0007669"/>
    <property type="project" value="TreeGrafter"/>
</dbReference>
<evidence type="ECO:0000313" key="8">
    <source>
        <dbReference type="Proteomes" id="UP000199032"/>
    </source>
</evidence>
<evidence type="ECO:0000256" key="2">
    <source>
        <dbReference type="ARBA" id="ARBA00001997"/>
    </source>
</evidence>
<dbReference type="EC" id="5.1.3.13" evidence="3 6"/>
<dbReference type="PANTHER" id="PTHR21047:SF2">
    <property type="entry name" value="THYMIDINE DIPHOSPHO-4-KETO-RHAMNOSE 3,5-EPIMERASE"/>
    <property type="match status" value="1"/>
</dbReference>
<name>A0A0S4LFY9_9BACT</name>
<sequence>MIFAETSLKGAFVLDPEPVSDERGMFARVWCQKEFEMHGLFSRWVQSSVSVNRRKGTLRGMHYQTAPSEEVKLVRCTAGAIYDVIVDLRPASPTYGQHVGLLLTADNYRSLYIPRQFAHGFLTLQDNSEVSYHMSEFHAPSTARGIRWDDPLLHIEWPEPIVIVSEKDQMWPQFHLNG</sequence>
<evidence type="ECO:0000256" key="6">
    <source>
        <dbReference type="RuleBase" id="RU364069"/>
    </source>
</evidence>
<dbReference type="GO" id="GO:0008830">
    <property type="term" value="F:dTDP-4-dehydrorhamnose 3,5-epimerase activity"/>
    <property type="evidence" value="ECO:0007669"/>
    <property type="project" value="UniProtKB-UniRule"/>
</dbReference>
<protein>
    <recommendedName>
        <fullName evidence="4 6">dTDP-4-dehydrorhamnose 3,5-epimerase</fullName>
        <ecNumber evidence="3 6">5.1.3.13</ecNumber>
    </recommendedName>
    <alternativeName>
        <fullName evidence="6">Thymidine diphospho-4-keto-rhamnose 3,5-epimerase</fullName>
    </alternativeName>
</protein>